<comment type="caution">
    <text evidence="1">The sequence shown here is derived from an EMBL/GenBank/DDBJ whole genome shotgun (WGS) entry which is preliminary data.</text>
</comment>
<organism evidence="1 2">
    <name type="scientific">Trichonephila clavipes</name>
    <name type="common">Golden silk orbweaver</name>
    <name type="synonym">Nephila clavipes</name>
    <dbReference type="NCBI Taxonomy" id="2585209"/>
    <lineage>
        <taxon>Eukaryota</taxon>
        <taxon>Metazoa</taxon>
        <taxon>Ecdysozoa</taxon>
        <taxon>Arthropoda</taxon>
        <taxon>Chelicerata</taxon>
        <taxon>Arachnida</taxon>
        <taxon>Araneae</taxon>
        <taxon>Araneomorphae</taxon>
        <taxon>Entelegynae</taxon>
        <taxon>Araneoidea</taxon>
        <taxon>Nephilidae</taxon>
        <taxon>Trichonephila</taxon>
    </lineage>
</organism>
<sequence length="99" mass="11537">MKLIKSKALFYENLLFPAFHFSYGKLCRARTTIKIPFKILYSIRTCTDVKSHSSPTYYCDWRWLLEVTGYGGRFNEMTSLPKAGNTKGRDEVLVPEYNI</sequence>
<keyword evidence="2" id="KW-1185">Reference proteome</keyword>
<accession>A0A8X6W366</accession>
<name>A0A8X6W366_TRICX</name>
<evidence type="ECO:0000313" key="2">
    <source>
        <dbReference type="Proteomes" id="UP000887159"/>
    </source>
</evidence>
<reference evidence="1" key="1">
    <citation type="submission" date="2020-08" db="EMBL/GenBank/DDBJ databases">
        <title>Multicomponent nature underlies the extraordinary mechanical properties of spider dragline silk.</title>
        <authorList>
            <person name="Kono N."/>
            <person name="Nakamura H."/>
            <person name="Mori M."/>
            <person name="Yoshida Y."/>
            <person name="Ohtoshi R."/>
            <person name="Malay A.D."/>
            <person name="Moran D.A.P."/>
            <person name="Tomita M."/>
            <person name="Numata K."/>
            <person name="Arakawa K."/>
        </authorList>
    </citation>
    <scope>NUCLEOTIDE SEQUENCE</scope>
</reference>
<evidence type="ECO:0000313" key="1">
    <source>
        <dbReference type="EMBL" id="GFY27455.1"/>
    </source>
</evidence>
<protein>
    <submittedName>
        <fullName evidence="1">Uncharacterized protein</fullName>
    </submittedName>
</protein>
<dbReference type="Proteomes" id="UP000887159">
    <property type="component" value="Unassembled WGS sequence"/>
</dbReference>
<dbReference type="AlphaFoldDB" id="A0A8X6W366"/>
<gene>
    <name evidence="1" type="ORF">TNCV_2070751</name>
</gene>
<proteinExistence type="predicted"/>
<dbReference type="EMBL" id="BMAU01021379">
    <property type="protein sequence ID" value="GFY27455.1"/>
    <property type="molecule type" value="Genomic_DNA"/>
</dbReference>